<dbReference type="InterPro" id="IPR043425">
    <property type="entry name" value="NusG-like"/>
</dbReference>
<keyword evidence="1" id="KW-0889">Transcription antitermination</keyword>
<dbReference type="PANTHER" id="PTHR30265">
    <property type="entry name" value="RHO-INTERACTING TRANSCRIPTION TERMINATION FACTOR NUSG"/>
    <property type="match status" value="1"/>
</dbReference>
<dbReference type="GO" id="GO:0031564">
    <property type="term" value="P:transcription antitermination"/>
    <property type="evidence" value="ECO:0007669"/>
    <property type="project" value="UniProtKB-KW"/>
</dbReference>
<dbReference type="EMBL" id="LVWA01000008">
    <property type="protein sequence ID" value="OKL39562.1"/>
    <property type="molecule type" value="Genomic_DNA"/>
</dbReference>
<evidence type="ECO:0000256" key="3">
    <source>
        <dbReference type="ARBA" id="ARBA00023163"/>
    </source>
</evidence>
<dbReference type="SUPFAM" id="SSF82679">
    <property type="entry name" value="N-utilization substance G protein NusG, N-terminal domain"/>
    <property type="match status" value="1"/>
</dbReference>
<organism evidence="5 6">
    <name type="scientific">Pontibacter flavimaris</name>
    <dbReference type="NCBI Taxonomy" id="1797110"/>
    <lineage>
        <taxon>Bacteria</taxon>
        <taxon>Pseudomonadati</taxon>
        <taxon>Bacteroidota</taxon>
        <taxon>Cytophagia</taxon>
        <taxon>Cytophagales</taxon>
        <taxon>Hymenobacteraceae</taxon>
        <taxon>Pontibacter</taxon>
    </lineage>
</organism>
<dbReference type="SMART" id="SM00738">
    <property type="entry name" value="NGN"/>
    <property type="match status" value="1"/>
</dbReference>
<dbReference type="AlphaFoldDB" id="A0A1Q5PBQ9"/>
<evidence type="ECO:0000256" key="1">
    <source>
        <dbReference type="ARBA" id="ARBA00022814"/>
    </source>
</evidence>
<comment type="caution">
    <text evidence="5">The sequence shown here is derived from an EMBL/GenBank/DDBJ whole genome shotgun (WGS) entry which is preliminary data.</text>
</comment>
<dbReference type="CDD" id="cd09895">
    <property type="entry name" value="NGN_SP_UpxY"/>
    <property type="match status" value="1"/>
</dbReference>
<dbReference type="Proteomes" id="UP000186551">
    <property type="component" value="Unassembled WGS sequence"/>
</dbReference>
<dbReference type="PANTHER" id="PTHR30265:SF4">
    <property type="entry name" value="KOW MOTIF FAMILY PROTEIN, EXPRESSED"/>
    <property type="match status" value="1"/>
</dbReference>
<dbReference type="Pfam" id="PF02357">
    <property type="entry name" value="NusG"/>
    <property type="match status" value="1"/>
</dbReference>
<sequence length="169" mass="19473">MMTQNWYAIYTKPRWEKKVAQTLTQHSIQAYCPINRVVRQWSDRKKIIHAPLFTSYVFVRITEKEIAEVKKGDGVINLVHWLGKPAIIRDEEIEIIRQFLAEHQNVQLEKVQFRINDKVKMTSGFLMDKEGVVVAVKNSTVKVALPSLNYIMFAEIDKSGVAKVTGIEA</sequence>
<dbReference type="SUPFAM" id="SSF50104">
    <property type="entry name" value="Translation proteins SH3-like domain"/>
    <property type="match status" value="1"/>
</dbReference>
<dbReference type="InterPro" id="IPR006645">
    <property type="entry name" value="NGN-like_dom"/>
</dbReference>
<keyword evidence="6" id="KW-1185">Reference proteome</keyword>
<feature type="domain" description="NusG-like N-terminal" evidence="4">
    <location>
        <begin position="3"/>
        <end position="100"/>
    </location>
</feature>
<keyword evidence="2" id="KW-0805">Transcription regulation</keyword>
<keyword evidence="3" id="KW-0804">Transcription</keyword>
<dbReference type="InterPro" id="IPR036735">
    <property type="entry name" value="NGN_dom_sf"/>
</dbReference>
<evidence type="ECO:0000313" key="6">
    <source>
        <dbReference type="Proteomes" id="UP000186551"/>
    </source>
</evidence>
<evidence type="ECO:0000259" key="4">
    <source>
        <dbReference type="SMART" id="SM00738"/>
    </source>
</evidence>
<name>A0A1Q5PBQ9_9BACT</name>
<proteinExistence type="predicted"/>
<dbReference type="InterPro" id="IPR008991">
    <property type="entry name" value="Translation_prot_SH3-like_sf"/>
</dbReference>
<reference evidence="5 6" key="1">
    <citation type="submission" date="2016-03" db="EMBL/GenBank/DDBJ databases">
        <title>Genome sequence of Pontibacter sp. nov., of the family cytophagaceae, isolated from marine sediment of the Yellow Sea, China.</title>
        <authorList>
            <person name="Zhang G."/>
            <person name="Zhang R."/>
        </authorList>
    </citation>
    <scope>NUCLEOTIDE SEQUENCE [LARGE SCALE GENOMIC DNA]</scope>
    <source>
        <strain evidence="5 6">S10-8</strain>
    </source>
</reference>
<evidence type="ECO:0000313" key="5">
    <source>
        <dbReference type="EMBL" id="OKL39562.1"/>
    </source>
</evidence>
<dbReference type="STRING" id="1797110.A3841_01035"/>
<dbReference type="RefSeq" id="WP_073852900.1">
    <property type="nucleotide sequence ID" value="NZ_LVWA01000008.1"/>
</dbReference>
<dbReference type="GO" id="GO:0006354">
    <property type="term" value="P:DNA-templated transcription elongation"/>
    <property type="evidence" value="ECO:0007669"/>
    <property type="project" value="InterPro"/>
</dbReference>
<protein>
    <submittedName>
        <fullName evidence="5">Antitermination protein NusG</fullName>
    </submittedName>
</protein>
<accession>A0A1Q5PBQ9</accession>
<gene>
    <name evidence="5" type="ORF">A3841_01035</name>
</gene>
<evidence type="ECO:0000256" key="2">
    <source>
        <dbReference type="ARBA" id="ARBA00023015"/>
    </source>
</evidence>
<dbReference type="Gene3D" id="3.30.70.940">
    <property type="entry name" value="NusG, N-terminal domain"/>
    <property type="match status" value="1"/>
</dbReference>
<dbReference type="OrthoDB" id="9796143at2"/>
<dbReference type="NCBIfam" id="NF033644">
    <property type="entry name" value="antiterm_UpxY"/>
    <property type="match status" value="1"/>
</dbReference>